<gene>
    <name evidence="4" type="ORF">LTR09_011715</name>
</gene>
<keyword evidence="3" id="KW-0560">Oxidoreductase</keyword>
<dbReference type="InterPro" id="IPR036291">
    <property type="entry name" value="NAD(P)-bd_dom_sf"/>
</dbReference>
<organism evidence="4 5">
    <name type="scientific">Extremus antarcticus</name>
    <dbReference type="NCBI Taxonomy" id="702011"/>
    <lineage>
        <taxon>Eukaryota</taxon>
        <taxon>Fungi</taxon>
        <taxon>Dikarya</taxon>
        <taxon>Ascomycota</taxon>
        <taxon>Pezizomycotina</taxon>
        <taxon>Dothideomycetes</taxon>
        <taxon>Dothideomycetidae</taxon>
        <taxon>Mycosphaerellales</taxon>
        <taxon>Extremaceae</taxon>
        <taxon>Extremus</taxon>
    </lineage>
</organism>
<dbReference type="Proteomes" id="UP001271007">
    <property type="component" value="Unassembled WGS sequence"/>
</dbReference>
<accession>A0AAJ0D604</accession>
<dbReference type="PRINTS" id="PR00081">
    <property type="entry name" value="GDHRDH"/>
</dbReference>
<dbReference type="Pfam" id="PF00106">
    <property type="entry name" value="adh_short"/>
    <property type="match status" value="1"/>
</dbReference>
<dbReference type="AlphaFoldDB" id="A0AAJ0D604"/>
<evidence type="ECO:0000256" key="3">
    <source>
        <dbReference type="ARBA" id="ARBA00023002"/>
    </source>
</evidence>
<proteinExistence type="inferred from homology"/>
<keyword evidence="5" id="KW-1185">Reference proteome</keyword>
<evidence type="ECO:0000313" key="5">
    <source>
        <dbReference type="Proteomes" id="UP001271007"/>
    </source>
</evidence>
<comment type="caution">
    <text evidence="4">The sequence shown here is derived from an EMBL/GenBank/DDBJ whole genome shotgun (WGS) entry which is preliminary data.</text>
</comment>
<dbReference type="PANTHER" id="PTHR43180">
    <property type="entry name" value="3-OXOACYL-(ACYL-CARRIER-PROTEIN) REDUCTASE (AFU_ORTHOLOGUE AFUA_6G11210)"/>
    <property type="match status" value="1"/>
</dbReference>
<dbReference type="InterPro" id="IPR002347">
    <property type="entry name" value="SDR_fam"/>
</dbReference>
<dbReference type="PANTHER" id="PTHR43180:SF16">
    <property type="entry name" value="BACILYSIN BIOSYNTHESIS OXIDOREDUCTASE BACC"/>
    <property type="match status" value="1"/>
</dbReference>
<dbReference type="PROSITE" id="PS00061">
    <property type="entry name" value="ADH_SHORT"/>
    <property type="match status" value="1"/>
</dbReference>
<name>A0AAJ0D604_9PEZI</name>
<dbReference type="GO" id="GO:0016491">
    <property type="term" value="F:oxidoreductase activity"/>
    <property type="evidence" value="ECO:0007669"/>
    <property type="project" value="UniProtKB-KW"/>
</dbReference>
<comment type="similarity">
    <text evidence="1">Belongs to the short-chain dehydrogenases/reductases (SDR) family.</text>
</comment>
<evidence type="ECO:0000256" key="1">
    <source>
        <dbReference type="ARBA" id="ARBA00006484"/>
    </source>
</evidence>
<keyword evidence="2" id="KW-0521">NADP</keyword>
<reference evidence="4" key="1">
    <citation type="submission" date="2023-04" db="EMBL/GenBank/DDBJ databases">
        <title>Black Yeasts Isolated from many extreme environments.</title>
        <authorList>
            <person name="Coleine C."/>
            <person name="Stajich J.E."/>
            <person name="Selbmann L."/>
        </authorList>
    </citation>
    <scope>NUCLEOTIDE SEQUENCE</scope>
    <source>
        <strain evidence="4">CCFEE 5312</strain>
    </source>
</reference>
<dbReference type="SUPFAM" id="SSF51735">
    <property type="entry name" value="NAD(P)-binding Rossmann-fold domains"/>
    <property type="match status" value="1"/>
</dbReference>
<sequence length="306" mass="32613">MDPLDITQVNAASLSSKSVLITGGASGIGLAVAKSWAKGGAWVTIADVLPEDRGSRIAISAGEDVRYVFCDVTSWESQVQAFKTAIRQSPNQALDIVATFAGTAFAAGNQVDHVMATGEPSLDADLAVAPNTMNIHVNLVGSYYSSWLALYYFRLKPINGPPPPQHSKALIFVSSIGGYMDSPKASTYPASKFGVRGLFRSTRARTLDMGVRCNLLAPWFVDTPLIAPVKKGMASRGLDMAHVLGFASIESCVQAATYAAVSDVHGYAIAIQPEGIFDLKDDLANGWGGDQLQPIMRRRREAGFDA</sequence>
<protein>
    <submittedName>
        <fullName evidence="4">Uncharacterized protein</fullName>
    </submittedName>
</protein>
<dbReference type="InterPro" id="IPR020904">
    <property type="entry name" value="Sc_DH/Rdtase_CS"/>
</dbReference>
<evidence type="ECO:0000313" key="4">
    <source>
        <dbReference type="EMBL" id="KAK3046830.1"/>
    </source>
</evidence>
<evidence type="ECO:0000256" key="2">
    <source>
        <dbReference type="ARBA" id="ARBA00022857"/>
    </source>
</evidence>
<dbReference type="Gene3D" id="3.40.50.720">
    <property type="entry name" value="NAD(P)-binding Rossmann-like Domain"/>
    <property type="match status" value="1"/>
</dbReference>
<dbReference type="EMBL" id="JAWDJX010000078">
    <property type="protein sequence ID" value="KAK3046830.1"/>
    <property type="molecule type" value="Genomic_DNA"/>
</dbReference>